<dbReference type="AlphaFoldDB" id="A0A2H3K8X1"/>
<evidence type="ECO:0000313" key="3">
    <source>
        <dbReference type="Proteomes" id="UP000220828"/>
    </source>
</evidence>
<sequence>MDNIDQILENNYEQLDILKNELTNLKEIKAKITELSELPLIFNERFKKIIKTTNDFTTTLGGSVNVFLKGNNDLLVKNNSNFTNKLNELNSEITRLNKVDFKDFFKDLERKFLESSKVEISKELKKFDEKVANFQMKISELNSEITRLSEIDFNALFEDLERKFLENSKFEIGKELKKFDEKATNFQTKVDDLGKEVSRLSKIDLEEHFNKHQNKLSEIFIAINGINTIIANISQNIISLIQKFGDIEQTLSKNQMEINKGFDTLTQSQEKTTNDLLNKIKESDSKLDAIVSQNELLKKELDFNKKLNFAIIVFVIISIIVKFI</sequence>
<organism evidence="2 3">
    <name type="scientific">Flavobacterium branchiophilum</name>
    <dbReference type="NCBI Taxonomy" id="55197"/>
    <lineage>
        <taxon>Bacteria</taxon>
        <taxon>Pseudomonadati</taxon>
        <taxon>Bacteroidota</taxon>
        <taxon>Flavobacteriia</taxon>
        <taxon>Flavobacteriales</taxon>
        <taxon>Flavobacteriaceae</taxon>
        <taxon>Flavobacterium</taxon>
    </lineage>
</organism>
<accession>A0A2H3K8X1</accession>
<evidence type="ECO:0000256" key="1">
    <source>
        <dbReference type="SAM" id="Coils"/>
    </source>
</evidence>
<feature type="coiled-coil region" evidence="1">
    <location>
        <begin position="72"/>
        <end position="99"/>
    </location>
</feature>
<dbReference type="OrthoDB" id="10009241at2"/>
<dbReference type="Proteomes" id="UP000220828">
    <property type="component" value="Unassembled WGS sequence"/>
</dbReference>
<feature type="coiled-coil region" evidence="1">
    <location>
        <begin position="124"/>
        <end position="151"/>
    </location>
</feature>
<reference evidence="2 3" key="1">
    <citation type="submission" date="2017-09" db="EMBL/GenBank/DDBJ databases">
        <title>Whole genomes of Flavobacteriaceae.</title>
        <authorList>
            <person name="Stine C."/>
            <person name="Li C."/>
            <person name="Tadesse D."/>
        </authorList>
    </citation>
    <scope>NUCLEOTIDE SEQUENCE [LARGE SCALE GENOMIC DNA]</scope>
    <source>
        <strain evidence="2 3">ATCC 35036</strain>
    </source>
</reference>
<feature type="coiled-coil region" evidence="1">
    <location>
        <begin position="1"/>
        <end position="38"/>
    </location>
</feature>
<keyword evidence="1" id="KW-0175">Coiled coil</keyword>
<name>A0A2H3K8X1_9FLAO</name>
<proteinExistence type="predicted"/>
<protein>
    <submittedName>
        <fullName evidence="2">Uncharacterized protein</fullName>
    </submittedName>
</protein>
<gene>
    <name evidence="2" type="ORF">B0A77_13520</name>
</gene>
<evidence type="ECO:0000313" key="2">
    <source>
        <dbReference type="EMBL" id="PDS22405.1"/>
    </source>
</evidence>
<comment type="caution">
    <text evidence="2">The sequence shown here is derived from an EMBL/GenBank/DDBJ whole genome shotgun (WGS) entry which is preliminary data.</text>
</comment>
<dbReference type="RefSeq" id="WP_097554778.1">
    <property type="nucleotide sequence ID" value="NZ_PCMW01000095.1"/>
</dbReference>
<dbReference type="EMBL" id="PCMW01000095">
    <property type="protein sequence ID" value="PDS22405.1"/>
    <property type="molecule type" value="Genomic_DNA"/>
</dbReference>